<evidence type="ECO:0000313" key="3">
    <source>
        <dbReference type="Proteomes" id="UP000321947"/>
    </source>
</evidence>
<dbReference type="AlphaFoldDB" id="A0A5D3CIC4"/>
<evidence type="ECO:0000256" key="1">
    <source>
        <dbReference type="SAM" id="MobiDB-lite"/>
    </source>
</evidence>
<feature type="region of interest" description="Disordered" evidence="1">
    <location>
        <begin position="85"/>
        <end position="137"/>
    </location>
</feature>
<name>A0A5D3CIC4_CUCMM</name>
<feature type="compositionally biased region" description="Polar residues" evidence="1">
    <location>
        <begin position="111"/>
        <end position="137"/>
    </location>
</feature>
<dbReference type="EMBL" id="SSTD01010688">
    <property type="protein sequence ID" value="TYK11581.1"/>
    <property type="molecule type" value="Genomic_DNA"/>
</dbReference>
<comment type="caution">
    <text evidence="2">The sequence shown here is derived from an EMBL/GenBank/DDBJ whole genome shotgun (WGS) entry which is preliminary data.</text>
</comment>
<dbReference type="Proteomes" id="UP000321947">
    <property type="component" value="Unassembled WGS sequence"/>
</dbReference>
<accession>A0A5D3CIC4</accession>
<reference evidence="2 3" key="1">
    <citation type="submission" date="2019-08" db="EMBL/GenBank/DDBJ databases">
        <title>Draft genome sequences of two oriental melons (Cucumis melo L. var makuwa).</title>
        <authorList>
            <person name="Kwon S.-Y."/>
        </authorList>
    </citation>
    <scope>NUCLEOTIDE SEQUENCE [LARGE SCALE GENOMIC DNA]</scope>
    <source>
        <strain evidence="3">cv. Chang Bougi</strain>
        <tissue evidence="2">Leaf</tissue>
    </source>
</reference>
<proteinExistence type="predicted"/>
<feature type="compositionally biased region" description="Polar residues" evidence="1">
    <location>
        <begin position="89"/>
        <end position="100"/>
    </location>
</feature>
<gene>
    <name evidence="2" type="ORF">E5676_scaffold263G00180</name>
</gene>
<protein>
    <submittedName>
        <fullName evidence="2">Uncharacterized protein</fullName>
    </submittedName>
</protein>
<organism evidence="2 3">
    <name type="scientific">Cucumis melo var. makuwa</name>
    <name type="common">Oriental melon</name>
    <dbReference type="NCBI Taxonomy" id="1194695"/>
    <lineage>
        <taxon>Eukaryota</taxon>
        <taxon>Viridiplantae</taxon>
        <taxon>Streptophyta</taxon>
        <taxon>Embryophyta</taxon>
        <taxon>Tracheophyta</taxon>
        <taxon>Spermatophyta</taxon>
        <taxon>Magnoliopsida</taxon>
        <taxon>eudicotyledons</taxon>
        <taxon>Gunneridae</taxon>
        <taxon>Pentapetalae</taxon>
        <taxon>rosids</taxon>
        <taxon>fabids</taxon>
        <taxon>Cucurbitales</taxon>
        <taxon>Cucurbitaceae</taxon>
        <taxon>Benincaseae</taxon>
        <taxon>Cucumis</taxon>
    </lineage>
</organism>
<sequence>MVSKESNIKTLENSLGEIQTKPEVANTKKKLPHQLHKPSIVTMGPPSLSFVQPNGWNLPHASLLLGVWAHVPPSTHLTAQPNLFYASPPVQTSHPSNQPHPHTPFSYKQPPENSNLSGVEVSKPSTHSKPTELPTYSKNPIISLPNLLSNNITNSSAAISARSSTHDSEKNSGELIPVCEHCKKQWHTKDRYRPPTLGTVAQSSMPQSLGLISVDEKNSWISDTGTTDHSTITYEQHSKATFLPESICFPDLISRRTISTT</sequence>
<evidence type="ECO:0000313" key="2">
    <source>
        <dbReference type="EMBL" id="TYK11581.1"/>
    </source>
</evidence>